<dbReference type="AlphaFoldDB" id="A0A1I5UCL1"/>
<feature type="region of interest" description="Disordered" evidence="1">
    <location>
        <begin position="1"/>
        <end position="49"/>
    </location>
</feature>
<protein>
    <submittedName>
        <fullName evidence="2">Uncharacterized protein</fullName>
    </submittedName>
</protein>
<organism evidence="2 3">
    <name type="scientific">Parafilimonas terrae</name>
    <dbReference type="NCBI Taxonomy" id="1465490"/>
    <lineage>
        <taxon>Bacteria</taxon>
        <taxon>Pseudomonadati</taxon>
        <taxon>Bacteroidota</taxon>
        <taxon>Chitinophagia</taxon>
        <taxon>Chitinophagales</taxon>
        <taxon>Chitinophagaceae</taxon>
        <taxon>Parafilimonas</taxon>
    </lineage>
</organism>
<evidence type="ECO:0000256" key="1">
    <source>
        <dbReference type="SAM" id="MobiDB-lite"/>
    </source>
</evidence>
<accession>A0A1I5UCL1</accession>
<feature type="compositionally biased region" description="Basic and acidic residues" evidence="1">
    <location>
        <begin position="1"/>
        <end position="24"/>
    </location>
</feature>
<keyword evidence="3" id="KW-1185">Reference proteome</keyword>
<proteinExistence type="predicted"/>
<gene>
    <name evidence="2" type="ORF">SAMN05444277_103206</name>
</gene>
<sequence length="49" mass="5513">MSTKENKKTVEEGKNVRNKKEGKSKPVSAPSKKEKTVNKPKINTDVDQE</sequence>
<evidence type="ECO:0000313" key="2">
    <source>
        <dbReference type="EMBL" id="SFP93009.1"/>
    </source>
</evidence>
<reference evidence="2 3" key="1">
    <citation type="submission" date="2016-10" db="EMBL/GenBank/DDBJ databases">
        <authorList>
            <person name="de Groot N.N."/>
        </authorList>
    </citation>
    <scope>NUCLEOTIDE SEQUENCE [LARGE SCALE GENOMIC DNA]</scope>
    <source>
        <strain evidence="2 3">DSM 28286</strain>
    </source>
</reference>
<evidence type="ECO:0000313" key="3">
    <source>
        <dbReference type="Proteomes" id="UP000199031"/>
    </source>
</evidence>
<dbReference type="RefSeq" id="WP_177191842.1">
    <property type="nucleotide sequence ID" value="NZ_FOXQ01000003.1"/>
</dbReference>
<name>A0A1I5UCL1_9BACT</name>
<dbReference type="EMBL" id="FOXQ01000003">
    <property type="protein sequence ID" value="SFP93009.1"/>
    <property type="molecule type" value="Genomic_DNA"/>
</dbReference>
<dbReference type="Proteomes" id="UP000199031">
    <property type="component" value="Unassembled WGS sequence"/>
</dbReference>